<reference evidence="1" key="1">
    <citation type="submission" date="2022-07" db="EMBL/GenBank/DDBJ databases">
        <authorList>
            <person name="Trinca V."/>
            <person name="Uliana J.V.C."/>
            <person name="Torres T.T."/>
            <person name="Ward R.J."/>
            <person name="Monesi N."/>
        </authorList>
    </citation>
    <scope>NUCLEOTIDE SEQUENCE</scope>
    <source>
        <strain evidence="1">HSMRA1968</strain>
        <tissue evidence="1">Whole embryos</tissue>
    </source>
</reference>
<organism evidence="1 2">
    <name type="scientific">Pseudolycoriella hygida</name>
    <dbReference type="NCBI Taxonomy" id="35572"/>
    <lineage>
        <taxon>Eukaryota</taxon>
        <taxon>Metazoa</taxon>
        <taxon>Ecdysozoa</taxon>
        <taxon>Arthropoda</taxon>
        <taxon>Hexapoda</taxon>
        <taxon>Insecta</taxon>
        <taxon>Pterygota</taxon>
        <taxon>Neoptera</taxon>
        <taxon>Endopterygota</taxon>
        <taxon>Diptera</taxon>
        <taxon>Nematocera</taxon>
        <taxon>Sciaroidea</taxon>
        <taxon>Sciaridae</taxon>
        <taxon>Pseudolycoriella</taxon>
    </lineage>
</organism>
<dbReference type="AlphaFoldDB" id="A0A9Q0MUJ0"/>
<name>A0A9Q0MUJ0_9DIPT</name>
<gene>
    <name evidence="1" type="ORF">Bhyg_10976</name>
</gene>
<evidence type="ECO:0000313" key="2">
    <source>
        <dbReference type="Proteomes" id="UP001151699"/>
    </source>
</evidence>
<dbReference type="OrthoDB" id="10501442at2759"/>
<proteinExistence type="predicted"/>
<protein>
    <submittedName>
        <fullName evidence="1">Uncharacterized protein</fullName>
    </submittedName>
</protein>
<dbReference type="Proteomes" id="UP001151699">
    <property type="component" value="Chromosome X"/>
</dbReference>
<keyword evidence="2" id="KW-1185">Reference proteome</keyword>
<accession>A0A9Q0MUJ0</accession>
<sequence length="111" mass="12951">MNLLDDSNLTYYGELQFTYFHHLSNHLELSFDECKAESINALTTCNGLPHFEYELDETVSRFAWIKKKMGCPFEIQNGNLKEILIIENSNQLSWSIAQFESNSFFVTRVET</sequence>
<comment type="caution">
    <text evidence="1">The sequence shown here is derived from an EMBL/GenBank/DDBJ whole genome shotgun (WGS) entry which is preliminary data.</text>
</comment>
<evidence type="ECO:0000313" key="1">
    <source>
        <dbReference type="EMBL" id="KAJ6638243.1"/>
    </source>
</evidence>
<dbReference type="EMBL" id="WJQU01000003">
    <property type="protein sequence ID" value="KAJ6638243.1"/>
    <property type="molecule type" value="Genomic_DNA"/>
</dbReference>